<dbReference type="Proteomes" id="UP000034392">
    <property type="component" value="Chromosome"/>
</dbReference>
<sequence>MKALFAIPALALLASCGHTPDAPIVENGPPAEGGLVPLGQPVNVGRLVATPVKLVTDSRCPENARCIRAGELIVTTRIDGAGWRETQDLTLGEPHATHGTTITLVSGLPGRQAGQETPAEAYLFAYEGGE</sequence>
<dbReference type="PATRIC" id="fig|1267766.3.peg.368"/>
<name>A0A0F7KLK3_9SPHN</name>
<dbReference type="STRING" id="1267766.WYH_00361"/>
<dbReference type="KEGG" id="aay:WYH_00361"/>
<dbReference type="EMBL" id="CP011452">
    <property type="protein sequence ID" value="AKH41423.1"/>
    <property type="molecule type" value="Genomic_DNA"/>
</dbReference>
<organism evidence="1 2">
    <name type="scientific">Croceibacterium atlanticum</name>
    <dbReference type="NCBI Taxonomy" id="1267766"/>
    <lineage>
        <taxon>Bacteria</taxon>
        <taxon>Pseudomonadati</taxon>
        <taxon>Pseudomonadota</taxon>
        <taxon>Alphaproteobacteria</taxon>
        <taxon>Sphingomonadales</taxon>
        <taxon>Erythrobacteraceae</taxon>
        <taxon>Croceibacterium</taxon>
    </lineage>
</organism>
<gene>
    <name evidence="1" type="ORF">WYH_00361</name>
</gene>
<evidence type="ECO:0000313" key="1">
    <source>
        <dbReference type="EMBL" id="AKH41423.1"/>
    </source>
</evidence>
<reference evidence="1" key="1">
    <citation type="submission" date="2015-05" db="EMBL/GenBank/DDBJ databases">
        <title>The complete genome of Altererythrobacter atlanticus strain 26DY36.</title>
        <authorList>
            <person name="Wu Y.-H."/>
            <person name="Cheng H."/>
            <person name="Wu X.-W."/>
        </authorList>
    </citation>
    <scope>NUCLEOTIDE SEQUENCE [LARGE SCALE GENOMIC DNA]</scope>
    <source>
        <strain evidence="1">26DY36</strain>
    </source>
</reference>
<keyword evidence="2" id="KW-1185">Reference proteome</keyword>
<proteinExistence type="predicted"/>
<evidence type="ECO:0000313" key="2">
    <source>
        <dbReference type="Proteomes" id="UP000034392"/>
    </source>
</evidence>
<accession>A0A0F7KLK3</accession>
<dbReference type="OrthoDB" id="163809at2"/>
<protein>
    <submittedName>
        <fullName evidence="1">Uncharacterized protein</fullName>
    </submittedName>
</protein>
<dbReference type="AlphaFoldDB" id="A0A0F7KLK3"/>
<dbReference type="PROSITE" id="PS51257">
    <property type="entry name" value="PROKAR_LIPOPROTEIN"/>
    <property type="match status" value="1"/>
</dbReference>
<dbReference type="RefSeq" id="WP_046902459.1">
    <property type="nucleotide sequence ID" value="NZ_CP011452.2"/>
</dbReference>